<evidence type="ECO:0000313" key="2">
    <source>
        <dbReference type="EMBL" id="ROO86303.1"/>
    </source>
</evidence>
<proteinExistence type="predicted"/>
<dbReference type="Pfam" id="PF02515">
    <property type="entry name" value="CoA_transf_3"/>
    <property type="match status" value="1"/>
</dbReference>
<dbReference type="AlphaFoldDB" id="A0A3N1CYD8"/>
<dbReference type="Gene3D" id="3.30.1540.10">
    <property type="entry name" value="formyl-coa transferase, domain 3"/>
    <property type="match status" value="1"/>
</dbReference>
<accession>A0A3N1CYD8</accession>
<gene>
    <name evidence="2" type="ORF">EDD29_3867</name>
</gene>
<dbReference type="PANTHER" id="PTHR48207">
    <property type="entry name" value="SUCCINATE--HYDROXYMETHYLGLUTARATE COA-TRANSFERASE"/>
    <property type="match status" value="1"/>
</dbReference>
<dbReference type="EMBL" id="RJKE01000001">
    <property type="protein sequence ID" value="ROO86303.1"/>
    <property type="molecule type" value="Genomic_DNA"/>
</dbReference>
<dbReference type="OrthoDB" id="4251672at2"/>
<dbReference type="InterPro" id="IPR023606">
    <property type="entry name" value="CoA-Trfase_III_dom_1_sf"/>
</dbReference>
<dbReference type="InterPro" id="IPR050483">
    <property type="entry name" value="CoA-transferase_III_domain"/>
</dbReference>
<dbReference type="PANTHER" id="PTHR48207:SF3">
    <property type="entry name" value="SUCCINATE--HYDROXYMETHYLGLUTARATE COA-TRANSFERASE"/>
    <property type="match status" value="1"/>
</dbReference>
<organism evidence="2 3">
    <name type="scientific">Actinocorallia herbida</name>
    <dbReference type="NCBI Taxonomy" id="58109"/>
    <lineage>
        <taxon>Bacteria</taxon>
        <taxon>Bacillati</taxon>
        <taxon>Actinomycetota</taxon>
        <taxon>Actinomycetes</taxon>
        <taxon>Streptosporangiales</taxon>
        <taxon>Thermomonosporaceae</taxon>
        <taxon>Actinocorallia</taxon>
    </lineage>
</organism>
<reference evidence="2 3" key="1">
    <citation type="submission" date="2018-11" db="EMBL/GenBank/DDBJ databases">
        <title>Sequencing the genomes of 1000 actinobacteria strains.</title>
        <authorList>
            <person name="Klenk H.-P."/>
        </authorList>
    </citation>
    <scope>NUCLEOTIDE SEQUENCE [LARGE SCALE GENOMIC DNA]</scope>
    <source>
        <strain evidence="2 3">DSM 44254</strain>
    </source>
</reference>
<comment type="caution">
    <text evidence="2">The sequence shown here is derived from an EMBL/GenBank/DDBJ whole genome shotgun (WGS) entry which is preliminary data.</text>
</comment>
<protein>
    <submittedName>
        <fullName evidence="2">Crotonobetainyl-CoA:carnitine CoA-transferase CaiB-like acyl-CoA transferase</fullName>
    </submittedName>
</protein>
<sequence>MAEAGDDVWGVEEEPAGILSGLRVLDLSRVLAGPYCAQMLSDHGASVLKVEGPAGDETRSWGPPFHADGTSAYFYGLNRNKRNIALDLASDAGRRVLTRLVGEADVVVENFKPGTMARWGLGYEDVLAARHPRLVYCRISGFGSDGPMGGLPGYDAVLQAYGGLMSVNGYPDREPLRVGVPVVDVMTAHLAFSGILLALHERTASGRGQLVDAALLDAVVSLLHPHAASWTADGRTPRRTGGAHPVLAPYQVFATRSGDFFVSAANDRQFAALVGVLGRPDLAADPRFADNPGRIAHIDELAALLAGLIDGWDGAELTRRLIAAGVPAGPVNDVGTALTDPQVRHRGLYVENEDYRGVGVPVAFGRSRTRAPRAPRPRGADTTEVLRGLGYDDAEIARLAEAGVLR</sequence>
<dbReference type="InterPro" id="IPR003673">
    <property type="entry name" value="CoA-Trfase_fam_III"/>
</dbReference>
<dbReference type="SUPFAM" id="SSF89796">
    <property type="entry name" value="CoA-transferase family III (CaiB/BaiF)"/>
    <property type="match status" value="1"/>
</dbReference>
<name>A0A3N1CYD8_9ACTN</name>
<evidence type="ECO:0000313" key="3">
    <source>
        <dbReference type="Proteomes" id="UP000272400"/>
    </source>
</evidence>
<keyword evidence="3" id="KW-1185">Reference proteome</keyword>
<dbReference type="RefSeq" id="WP_123665718.1">
    <property type="nucleotide sequence ID" value="NZ_RJKE01000001.1"/>
</dbReference>
<evidence type="ECO:0000256" key="1">
    <source>
        <dbReference type="ARBA" id="ARBA00022679"/>
    </source>
</evidence>
<dbReference type="Gene3D" id="3.40.50.10540">
    <property type="entry name" value="Crotonobetainyl-coa:carnitine coa-transferase, domain 1"/>
    <property type="match status" value="1"/>
</dbReference>
<dbReference type="GO" id="GO:0008410">
    <property type="term" value="F:CoA-transferase activity"/>
    <property type="evidence" value="ECO:0007669"/>
    <property type="project" value="TreeGrafter"/>
</dbReference>
<dbReference type="InterPro" id="IPR044855">
    <property type="entry name" value="CoA-Trfase_III_dom3_sf"/>
</dbReference>
<dbReference type="Proteomes" id="UP000272400">
    <property type="component" value="Unassembled WGS sequence"/>
</dbReference>
<keyword evidence="1 2" id="KW-0808">Transferase</keyword>